<accession>A0A7J7CDM0</accession>
<sequence>MQKQNNTPCLGHLYHFVHTAAIKSSCADRDAVNQQYEVADSGNSILRADAQAFFASPKRIPAYANDKRIITKQKLKLKPSTRSAPS</sequence>
<reference evidence="1 2" key="1">
    <citation type="journal article" date="2020" name="Nat. Commun.">
        <title>Genome of Tripterygium wilfordii and identification of cytochrome P450 involved in triptolide biosynthesis.</title>
        <authorList>
            <person name="Tu L."/>
            <person name="Su P."/>
            <person name="Zhang Z."/>
            <person name="Gao L."/>
            <person name="Wang J."/>
            <person name="Hu T."/>
            <person name="Zhou J."/>
            <person name="Zhang Y."/>
            <person name="Zhao Y."/>
            <person name="Liu Y."/>
            <person name="Song Y."/>
            <person name="Tong Y."/>
            <person name="Lu Y."/>
            <person name="Yang J."/>
            <person name="Xu C."/>
            <person name="Jia M."/>
            <person name="Peters R.J."/>
            <person name="Huang L."/>
            <person name="Gao W."/>
        </authorList>
    </citation>
    <scope>NUCLEOTIDE SEQUENCE [LARGE SCALE GENOMIC DNA]</scope>
    <source>
        <strain evidence="2">cv. XIE 37</strain>
        <tissue evidence="1">Leaf</tissue>
    </source>
</reference>
<keyword evidence="2" id="KW-1185">Reference proteome</keyword>
<proteinExistence type="predicted"/>
<evidence type="ECO:0000313" key="1">
    <source>
        <dbReference type="EMBL" id="KAF5732228.1"/>
    </source>
</evidence>
<dbReference type="AlphaFoldDB" id="A0A7J7CDM0"/>
<evidence type="ECO:0000313" key="2">
    <source>
        <dbReference type="Proteomes" id="UP000593562"/>
    </source>
</evidence>
<name>A0A7J7CDM0_TRIWF</name>
<dbReference type="EMBL" id="JAAARO010000018">
    <property type="protein sequence ID" value="KAF5732228.1"/>
    <property type="molecule type" value="Genomic_DNA"/>
</dbReference>
<dbReference type="InParanoid" id="A0A7J7CDM0"/>
<organism evidence="1 2">
    <name type="scientific">Tripterygium wilfordii</name>
    <name type="common">Thunder God vine</name>
    <dbReference type="NCBI Taxonomy" id="458696"/>
    <lineage>
        <taxon>Eukaryota</taxon>
        <taxon>Viridiplantae</taxon>
        <taxon>Streptophyta</taxon>
        <taxon>Embryophyta</taxon>
        <taxon>Tracheophyta</taxon>
        <taxon>Spermatophyta</taxon>
        <taxon>Magnoliopsida</taxon>
        <taxon>eudicotyledons</taxon>
        <taxon>Gunneridae</taxon>
        <taxon>Pentapetalae</taxon>
        <taxon>rosids</taxon>
        <taxon>fabids</taxon>
        <taxon>Celastrales</taxon>
        <taxon>Celastraceae</taxon>
        <taxon>Tripterygium</taxon>
    </lineage>
</organism>
<protein>
    <submittedName>
        <fullName evidence="1">Uncharacterized protein</fullName>
    </submittedName>
</protein>
<dbReference type="Proteomes" id="UP000593562">
    <property type="component" value="Unassembled WGS sequence"/>
</dbReference>
<gene>
    <name evidence="1" type="ORF">HS088_TW18G00919</name>
</gene>
<comment type="caution">
    <text evidence="1">The sequence shown here is derived from an EMBL/GenBank/DDBJ whole genome shotgun (WGS) entry which is preliminary data.</text>
</comment>